<comment type="caution">
    <text evidence="1">The sequence shown here is derived from an EMBL/GenBank/DDBJ whole genome shotgun (WGS) entry which is preliminary data.</text>
</comment>
<name>A0ACC0K5F6_CHOFU</name>
<dbReference type="EMBL" id="CM046130">
    <property type="protein sequence ID" value="KAI8431692.1"/>
    <property type="molecule type" value="Genomic_DNA"/>
</dbReference>
<evidence type="ECO:0000313" key="2">
    <source>
        <dbReference type="Proteomes" id="UP001064048"/>
    </source>
</evidence>
<organism evidence="1 2">
    <name type="scientific">Choristoneura fumiferana</name>
    <name type="common">Spruce budworm moth</name>
    <name type="synonym">Archips fumiferana</name>
    <dbReference type="NCBI Taxonomy" id="7141"/>
    <lineage>
        <taxon>Eukaryota</taxon>
        <taxon>Metazoa</taxon>
        <taxon>Ecdysozoa</taxon>
        <taxon>Arthropoda</taxon>
        <taxon>Hexapoda</taxon>
        <taxon>Insecta</taxon>
        <taxon>Pterygota</taxon>
        <taxon>Neoptera</taxon>
        <taxon>Endopterygota</taxon>
        <taxon>Lepidoptera</taxon>
        <taxon>Glossata</taxon>
        <taxon>Ditrysia</taxon>
        <taxon>Tortricoidea</taxon>
        <taxon>Tortricidae</taxon>
        <taxon>Tortricinae</taxon>
        <taxon>Choristoneura</taxon>
    </lineage>
</organism>
<sequence length="974" mass="109417">MADVPTGSGSEDNEGVRLVVVREVTPGGRADLAGLKTGDCLLQADGRDLLGLPVGQVAGLIRGDGAGHGVSLLVWNCGVDPKDDPELLWSCGGGSRGEKSRRALAGVVRALSCCVCAATATKALNCARSHLYCEACWKRLERCALCREALPPKDSPYARNLVAEQVFEAIATEYEIKDAIKKPVETASACASPNRSPNMSSAAFRRGQYQLSAMNRNRKTVQFIDKYKQNYASDPNIHRTLNQESSRQINSSNMAANENGAKSCSCQNIATEKQLPEIRINDEEQKCCQNMLQYSLIARAKQACSLADLQNAAVQSCVLSKSLTNISLAGQCNEHGQHSGSLDNLKANCKTATGIVHVSESDGLPPWLCYECASLLRRALWFKHKLLKANRMLSEYLMRCAPFPIDALDPELGKYATPSLRETNVLVFDNTSKSKLGYQKVLEHEKKPIVSALDEVGIDISIVNKVESEMDETGSVKMEFNTFSDYEDNITLEQFRSNVPKLSNAELNTILDVADNIVKLENEEKIAKKKKRTKKKEEKNKDDKVKVRKKRKSKETTEDTEEPKTTIRKPVELDPTKIRIVMLNPEEQFKQSEVQLHLNGHVPLNSRNARDHDRRNWVTILSYSFQSRGPFTCKLCSMYFPTAYSHSVHAHIHSRRYECCACQRRMTDRASILHHYRTQHEGMVAHFTCHICGKVSTNSKTHRGHMRNHHGGQRPECEQCGKTFVNKDSLEEHRQIHQGIKNYACSVCGKRFRTRTQIKHHQLKHTDVKEYYCVECDVRFKSAHSLRQHLVKSLKHKDKQSLKFPCNRCEKRFDNARALTQHALVQHEGLRAHACPACPAALASRTSLAKHTSHVHGGHRPPPRHVCDACGKTFRGKSVLVNHVRTHTGEKPFACATCGRKFSQRTAMRTHVDLVHLKRRRGKPKPEPAPEVPPAEPSKVEMFTKEEPQIVFDSWHRQTNMQNCEVYFTVSAGP</sequence>
<accession>A0ACC0K5F6</accession>
<evidence type="ECO:0000313" key="1">
    <source>
        <dbReference type="EMBL" id="KAI8431692.1"/>
    </source>
</evidence>
<dbReference type="Proteomes" id="UP001064048">
    <property type="component" value="Chromosome 30"/>
</dbReference>
<reference evidence="1 2" key="1">
    <citation type="journal article" date="2022" name="Genome Biol. Evol.">
        <title>The Spruce Budworm Genome: Reconstructing the Evolutionary History of Antifreeze Proteins.</title>
        <authorList>
            <person name="Beliveau C."/>
            <person name="Gagne P."/>
            <person name="Picq S."/>
            <person name="Vernygora O."/>
            <person name="Keeling C.I."/>
            <person name="Pinkney K."/>
            <person name="Doucet D."/>
            <person name="Wen F."/>
            <person name="Johnston J.S."/>
            <person name="Maaroufi H."/>
            <person name="Boyle B."/>
            <person name="Laroche J."/>
            <person name="Dewar K."/>
            <person name="Juretic N."/>
            <person name="Blackburn G."/>
            <person name="Nisole A."/>
            <person name="Brunet B."/>
            <person name="Brandao M."/>
            <person name="Lumley L."/>
            <person name="Duan J."/>
            <person name="Quan G."/>
            <person name="Lucarotti C.J."/>
            <person name="Roe A.D."/>
            <person name="Sperling F.A.H."/>
            <person name="Levesque R.C."/>
            <person name="Cusson M."/>
        </authorList>
    </citation>
    <scope>NUCLEOTIDE SEQUENCE [LARGE SCALE GENOMIC DNA]</scope>
    <source>
        <strain evidence="1">Glfc:IPQL:Cfum</strain>
    </source>
</reference>
<keyword evidence="2" id="KW-1185">Reference proteome</keyword>
<gene>
    <name evidence="1" type="ORF">MSG28_016161</name>
</gene>
<proteinExistence type="predicted"/>
<protein>
    <submittedName>
        <fullName evidence="1">Uncharacterized protein</fullName>
    </submittedName>
</protein>